<organism evidence="4 5">
    <name type="scientific">Microbulbifer celer</name>
    <dbReference type="NCBI Taxonomy" id="435905"/>
    <lineage>
        <taxon>Bacteria</taxon>
        <taxon>Pseudomonadati</taxon>
        <taxon>Pseudomonadota</taxon>
        <taxon>Gammaproteobacteria</taxon>
        <taxon>Cellvibrionales</taxon>
        <taxon>Microbulbiferaceae</taxon>
        <taxon>Microbulbifer</taxon>
    </lineage>
</organism>
<reference evidence="5" key="1">
    <citation type="journal article" date="2019" name="Int. J. Syst. Evol. Microbiol.">
        <title>The Global Catalogue of Microorganisms (GCM) 10K type strain sequencing project: providing services to taxonomists for standard genome sequencing and annotation.</title>
        <authorList>
            <consortium name="The Broad Institute Genomics Platform"/>
            <consortium name="The Broad Institute Genome Sequencing Center for Infectious Disease"/>
            <person name="Wu L."/>
            <person name="Ma J."/>
        </authorList>
    </citation>
    <scope>NUCLEOTIDE SEQUENCE [LARGE SCALE GENOMIC DNA]</scope>
    <source>
        <strain evidence="5">CCUG 54356</strain>
    </source>
</reference>
<dbReference type="Pfam" id="PF13768">
    <property type="entry name" value="VWA_3"/>
    <property type="match status" value="1"/>
</dbReference>
<keyword evidence="1" id="KW-1133">Transmembrane helix</keyword>
<dbReference type="Gene3D" id="3.40.50.410">
    <property type="entry name" value="von Willebrand factor, type A domain"/>
    <property type="match status" value="1"/>
</dbReference>
<feature type="transmembrane region" description="Helical" evidence="1">
    <location>
        <begin position="35"/>
        <end position="53"/>
    </location>
</feature>
<dbReference type="PROSITE" id="PS51468">
    <property type="entry name" value="VIT"/>
    <property type="match status" value="1"/>
</dbReference>
<feature type="domain" description="VWFA" evidence="2">
    <location>
        <begin position="370"/>
        <end position="543"/>
    </location>
</feature>
<evidence type="ECO:0000313" key="4">
    <source>
        <dbReference type="EMBL" id="MFD1215073.1"/>
    </source>
</evidence>
<dbReference type="PANTHER" id="PTHR45737">
    <property type="entry name" value="VON WILLEBRAND FACTOR A DOMAIN-CONTAINING PROTEIN 5A"/>
    <property type="match status" value="1"/>
</dbReference>
<feature type="transmembrane region" description="Helical" evidence="1">
    <location>
        <begin position="711"/>
        <end position="730"/>
    </location>
</feature>
<keyword evidence="1" id="KW-0812">Transmembrane</keyword>
<name>A0ABW3U2N6_9GAMM</name>
<dbReference type="Proteomes" id="UP001597264">
    <property type="component" value="Unassembled WGS sequence"/>
</dbReference>
<dbReference type="InterPro" id="IPR022440">
    <property type="entry name" value="CHP03788"/>
</dbReference>
<dbReference type="NCBIfam" id="TIGR03788">
    <property type="entry name" value="marine_srt_targ"/>
    <property type="match status" value="1"/>
</dbReference>
<dbReference type="InterPro" id="IPR013694">
    <property type="entry name" value="VIT"/>
</dbReference>
<sequence>MNRPFFHPPRIDRELLILPTDEYYRRRNRRRHGGSWLLFLVTIIAVLVAAVGARAQEMVGEETVSINDTGSGDLLFKSQQPGRYKPALHLGTEVQVNVRGLAAEVTLEQKFTNRSDQWQEAVYVLPLPENAAVNGLEIRIGERRIVGKVRERQQAQKIYKEARAAGKRAALLEQQRPNLFTSRIANIAPGEKISVEVRYLQTLRFDQGKFSLRLPTTLTPRYIPGTPIAEEQTVGLNSHGWALPTDQVADADKITPTMMPMQELSATGSHQVSISVDLGMGLPLADIYSPYHEIDFNRQAEHRYRVVLKNGHSNMDRDFALYWRPQTSAMPSAALFAERGGESAAGDHFLQLLMLPPDSGAAVSRKLPREVIFVVDTSGSMSGSSIRQAKESLLLALNRLGTRDRFNVIEFNSQYQNFYPRPVQASAETVQRARDWVESLEARGGTEMAPALKEALSQQLSDEPGELVRQVVFITDGAVGNESALFEIIRQRLGQVRLFPVGIGSAPNSHFMARAAEYGRGAFVQIGDLKEVQQQMQRLFAKLENPLVTDLQIRWPAGLVVEAYPKKLPDLYRGEPVRLIARVEGDLPGRAEAGNIEISGRLAGKRFRRNLSLAGLAVDSEQMSIGSLWARSKIAALRAEQRALPGSGNSLKEQILALALNYQLASPYTSFVAVEETPVRPAEADLQSSPVPNAVARGQVLQSGAYPSTGLGIYAHMLMAVLSLTVGLVLRGQRRLRNRLRGFSCRKCAAYLARTARRWLRRRVPDVRQRRSRLEAKLKLANGGMR</sequence>
<evidence type="ECO:0000256" key="1">
    <source>
        <dbReference type="SAM" id="Phobius"/>
    </source>
</evidence>
<dbReference type="SMART" id="SM00609">
    <property type="entry name" value="VIT"/>
    <property type="match status" value="1"/>
</dbReference>
<dbReference type="PANTHER" id="PTHR45737:SF6">
    <property type="entry name" value="VON WILLEBRAND FACTOR A DOMAIN-CONTAINING PROTEIN 5A"/>
    <property type="match status" value="1"/>
</dbReference>
<accession>A0ABW3U2N6</accession>
<evidence type="ECO:0000259" key="3">
    <source>
        <dbReference type="PROSITE" id="PS51468"/>
    </source>
</evidence>
<evidence type="ECO:0000313" key="5">
    <source>
        <dbReference type="Proteomes" id="UP001597264"/>
    </source>
</evidence>
<dbReference type="RefSeq" id="WP_230435367.1">
    <property type="nucleotide sequence ID" value="NZ_CP087715.1"/>
</dbReference>
<dbReference type="SMART" id="SM00327">
    <property type="entry name" value="VWA"/>
    <property type="match status" value="1"/>
</dbReference>
<proteinExistence type="predicted"/>
<dbReference type="CDD" id="cd01461">
    <property type="entry name" value="vWA_interalpha_trypsin_inhibitor"/>
    <property type="match status" value="1"/>
</dbReference>
<dbReference type="InterPro" id="IPR036465">
    <property type="entry name" value="vWFA_dom_sf"/>
</dbReference>
<gene>
    <name evidence="4" type="ORF">ACFQ2X_00540</name>
</gene>
<feature type="domain" description="VIT" evidence="3">
    <location>
        <begin position="73"/>
        <end position="201"/>
    </location>
</feature>
<keyword evidence="1" id="KW-0472">Membrane</keyword>
<dbReference type="EMBL" id="JBHTLR010000003">
    <property type="protein sequence ID" value="MFD1215073.1"/>
    <property type="molecule type" value="Genomic_DNA"/>
</dbReference>
<dbReference type="InterPro" id="IPR002035">
    <property type="entry name" value="VWF_A"/>
</dbReference>
<comment type="caution">
    <text evidence="4">The sequence shown here is derived from an EMBL/GenBank/DDBJ whole genome shotgun (WGS) entry which is preliminary data.</text>
</comment>
<dbReference type="Pfam" id="PF08487">
    <property type="entry name" value="VIT"/>
    <property type="match status" value="1"/>
</dbReference>
<evidence type="ECO:0000259" key="2">
    <source>
        <dbReference type="PROSITE" id="PS50234"/>
    </source>
</evidence>
<dbReference type="PROSITE" id="PS50234">
    <property type="entry name" value="VWFA"/>
    <property type="match status" value="1"/>
</dbReference>
<protein>
    <submittedName>
        <fullName evidence="4">Marine proteobacterial sortase target protein</fullName>
    </submittedName>
</protein>
<dbReference type="SUPFAM" id="SSF53300">
    <property type="entry name" value="vWA-like"/>
    <property type="match status" value="1"/>
</dbReference>
<keyword evidence="5" id="KW-1185">Reference proteome</keyword>